<dbReference type="Proteomes" id="UP000728032">
    <property type="component" value="Unassembled WGS sequence"/>
</dbReference>
<dbReference type="AlphaFoldDB" id="A0A7R9LQV1"/>
<accession>A0A7R9LQV1</accession>
<feature type="non-terminal residue" evidence="1">
    <location>
        <position position="1"/>
    </location>
</feature>
<reference evidence="1" key="1">
    <citation type="submission" date="2020-11" db="EMBL/GenBank/DDBJ databases">
        <authorList>
            <person name="Tran Van P."/>
        </authorList>
    </citation>
    <scope>NUCLEOTIDE SEQUENCE</scope>
</reference>
<dbReference type="EMBL" id="CAJPVJ010002291">
    <property type="protein sequence ID" value="CAG2166076.1"/>
    <property type="molecule type" value="Genomic_DNA"/>
</dbReference>
<keyword evidence="2" id="KW-1185">Reference proteome</keyword>
<dbReference type="Gene3D" id="1.10.132.130">
    <property type="match status" value="1"/>
</dbReference>
<name>A0A7R9LQV1_9ACAR</name>
<protein>
    <submittedName>
        <fullName evidence="1">Uncharacterized protein</fullName>
    </submittedName>
</protein>
<dbReference type="EMBL" id="OC917116">
    <property type="protein sequence ID" value="CAD7646201.1"/>
    <property type="molecule type" value="Genomic_DNA"/>
</dbReference>
<dbReference type="OrthoDB" id="10243802at2759"/>
<gene>
    <name evidence="1" type="ORF">ONB1V03_LOCUS5605</name>
</gene>
<sequence length="65" mass="7395">MPNIATNAILNTNRELYNRECYRKMVDTFNEKCFNLSKMIGKVLSNNWTAIALNISAVNLTANLN</sequence>
<dbReference type="InterPro" id="IPR046427">
    <property type="entry name" value="Legumain_prodom_sf"/>
</dbReference>
<evidence type="ECO:0000313" key="2">
    <source>
        <dbReference type="Proteomes" id="UP000728032"/>
    </source>
</evidence>
<organism evidence="1">
    <name type="scientific">Oppiella nova</name>
    <dbReference type="NCBI Taxonomy" id="334625"/>
    <lineage>
        <taxon>Eukaryota</taxon>
        <taxon>Metazoa</taxon>
        <taxon>Ecdysozoa</taxon>
        <taxon>Arthropoda</taxon>
        <taxon>Chelicerata</taxon>
        <taxon>Arachnida</taxon>
        <taxon>Acari</taxon>
        <taxon>Acariformes</taxon>
        <taxon>Sarcoptiformes</taxon>
        <taxon>Oribatida</taxon>
        <taxon>Brachypylina</taxon>
        <taxon>Oppioidea</taxon>
        <taxon>Oppiidae</taxon>
        <taxon>Oppiella</taxon>
    </lineage>
</organism>
<evidence type="ECO:0000313" key="1">
    <source>
        <dbReference type="EMBL" id="CAD7646201.1"/>
    </source>
</evidence>
<proteinExistence type="predicted"/>